<protein>
    <submittedName>
        <fullName evidence="3">Transposase</fullName>
    </submittedName>
</protein>
<feature type="domain" description="Transposase IS110-like N-terminal" evidence="1">
    <location>
        <begin position="9"/>
        <end position="162"/>
    </location>
</feature>
<dbReference type="GO" id="GO:0006313">
    <property type="term" value="P:DNA transposition"/>
    <property type="evidence" value="ECO:0007669"/>
    <property type="project" value="InterPro"/>
</dbReference>
<proteinExistence type="predicted"/>
<dbReference type="EMBL" id="FRBL01000022">
    <property type="protein sequence ID" value="SHM99096.1"/>
    <property type="molecule type" value="Genomic_DNA"/>
</dbReference>
<dbReference type="GO" id="GO:0003677">
    <property type="term" value="F:DNA binding"/>
    <property type="evidence" value="ECO:0007669"/>
    <property type="project" value="InterPro"/>
</dbReference>
<dbReference type="GO" id="GO:0004803">
    <property type="term" value="F:transposase activity"/>
    <property type="evidence" value="ECO:0007669"/>
    <property type="project" value="InterPro"/>
</dbReference>
<name>A0A1M7N7R4_9BACT</name>
<organism evidence="3 4">
    <name type="scientific">Chitinophaga jiangningensis</name>
    <dbReference type="NCBI Taxonomy" id="1419482"/>
    <lineage>
        <taxon>Bacteria</taxon>
        <taxon>Pseudomonadati</taxon>
        <taxon>Bacteroidota</taxon>
        <taxon>Chitinophagia</taxon>
        <taxon>Chitinophagales</taxon>
        <taxon>Chitinophagaceae</taxon>
        <taxon>Chitinophaga</taxon>
    </lineage>
</organism>
<dbReference type="OrthoDB" id="964423at2"/>
<evidence type="ECO:0000313" key="4">
    <source>
        <dbReference type="Proteomes" id="UP000184420"/>
    </source>
</evidence>
<evidence type="ECO:0000313" key="3">
    <source>
        <dbReference type="EMBL" id="SHM99096.1"/>
    </source>
</evidence>
<dbReference type="Pfam" id="PF01548">
    <property type="entry name" value="DEDD_Tnp_IS110"/>
    <property type="match status" value="1"/>
</dbReference>
<gene>
    <name evidence="3" type="ORF">SAMN05444266_1221</name>
</gene>
<dbReference type="Pfam" id="PF02371">
    <property type="entry name" value="Transposase_20"/>
    <property type="match status" value="1"/>
</dbReference>
<reference evidence="3 4" key="1">
    <citation type="submission" date="2016-11" db="EMBL/GenBank/DDBJ databases">
        <authorList>
            <person name="Jaros S."/>
            <person name="Januszkiewicz K."/>
            <person name="Wedrychowicz H."/>
        </authorList>
    </citation>
    <scope>NUCLEOTIDE SEQUENCE [LARGE SCALE GENOMIC DNA]</scope>
    <source>
        <strain evidence="3 4">DSM 27406</strain>
    </source>
</reference>
<dbReference type="InterPro" id="IPR003346">
    <property type="entry name" value="Transposase_20"/>
</dbReference>
<dbReference type="InterPro" id="IPR002525">
    <property type="entry name" value="Transp_IS110-like_N"/>
</dbReference>
<dbReference type="AlphaFoldDB" id="A0A1M7N7R4"/>
<dbReference type="PANTHER" id="PTHR33055">
    <property type="entry name" value="TRANSPOSASE FOR INSERTION SEQUENCE ELEMENT IS1111A"/>
    <property type="match status" value="1"/>
</dbReference>
<evidence type="ECO:0000259" key="1">
    <source>
        <dbReference type="Pfam" id="PF01548"/>
    </source>
</evidence>
<sequence length="346" mass="39807">MQEIIRYSVGIDVAQKELVVTVGRIFKDLSIDLFARRVYVNSLAGFKQLTKGVEKLTNAHPECRYVMEATGVYHEKLAFYLAENERQISVVLPSKISNYIRTLDIKTITDKTAADAIARFGLERKLDNWQEPNGLYRRIRQLTREREQLIEQRTICKNQLHAEQSEAYPNAGTLRRLHSHIEFMNSQEKEILTELFDLTKTDESVNQSISLLCSISGIGILTACVVLGETNGFELIRNKRQLTSFAGLDVIEKQSGTSVKSKPRLSKKGNRHLRKAFYLPALSVIRSDEHFRNIFDRLVERHGIKKKAVSAIQRKLLEMTYTIFKKQVPYDKLYYKKLESCTSTTL</sequence>
<accession>A0A1M7N7R4</accession>
<feature type="domain" description="Transposase IS116/IS110/IS902 C-terminal" evidence="2">
    <location>
        <begin position="210"/>
        <end position="293"/>
    </location>
</feature>
<dbReference type="PANTHER" id="PTHR33055:SF13">
    <property type="entry name" value="TRANSPOSASE"/>
    <property type="match status" value="1"/>
</dbReference>
<dbReference type="NCBIfam" id="NF033542">
    <property type="entry name" value="transpos_IS110"/>
    <property type="match status" value="1"/>
</dbReference>
<dbReference type="RefSeq" id="WP_073087797.1">
    <property type="nucleotide sequence ID" value="NZ_FRBL01000022.1"/>
</dbReference>
<evidence type="ECO:0000259" key="2">
    <source>
        <dbReference type="Pfam" id="PF02371"/>
    </source>
</evidence>
<dbReference type="Proteomes" id="UP000184420">
    <property type="component" value="Unassembled WGS sequence"/>
</dbReference>
<keyword evidence="4" id="KW-1185">Reference proteome</keyword>
<dbReference type="InterPro" id="IPR047650">
    <property type="entry name" value="Transpos_IS110"/>
</dbReference>